<proteinExistence type="predicted"/>
<sequence length="82" mass="8921">RKNQKIDTAGSSLEAGLHRLTTGVPVADFVLPPAFRHTQLFYGQTEVIVPEAEKAILDDMGPEAIKNEIANSSVVVFKLSRS</sequence>
<name>A0A392U4W4_9FABA</name>
<accession>A0A392U4W4</accession>
<feature type="non-terminal residue" evidence="1">
    <location>
        <position position="82"/>
    </location>
</feature>
<dbReference type="AlphaFoldDB" id="A0A392U4W4"/>
<protein>
    <submittedName>
        <fullName evidence="1">Uncharacterized protein</fullName>
    </submittedName>
</protein>
<dbReference type="EMBL" id="LXQA010735778">
    <property type="protein sequence ID" value="MCI68392.1"/>
    <property type="molecule type" value="Genomic_DNA"/>
</dbReference>
<reference evidence="1 2" key="1">
    <citation type="journal article" date="2018" name="Front. Plant Sci.">
        <title>Red Clover (Trifolium pratense) and Zigzag Clover (T. medium) - A Picture of Genomic Similarities and Differences.</title>
        <authorList>
            <person name="Dluhosova J."/>
            <person name="Istvanek J."/>
            <person name="Nedelnik J."/>
            <person name="Repkova J."/>
        </authorList>
    </citation>
    <scope>NUCLEOTIDE SEQUENCE [LARGE SCALE GENOMIC DNA]</scope>
    <source>
        <strain evidence="2">cv. 10/8</strain>
        <tissue evidence="1">Leaf</tissue>
    </source>
</reference>
<keyword evidence="2" id="KW-1185">Reference proteome</keyword>
<feature type="non-terminal residue" evidence="1">
    <location>
        <position position="1"/>
    </location>
</feature>
<evidence type="ECO:0000313" key="2">
    <source>
        <dbReference type="Proteomes" id="UP000265520"/>
    </source>
</evidence>
<organism evidence="1 2">
    <name type="scientific">Trifolium medium</name>
    <dbReference type="NCBI Taxonomy" id="97028"/>
    <lineage>
        <taxon>Eukaryota</taxon>
        <taxon>Viridiplantae</taxon>
        <taxon>Streptophyta</taxon>
        <taxon>Embryophyta</taxon>
        <taxon>Tracheophyta</taxon>
        <taxon>Spermatophyta</taxon>
        <taxon>Magnoliopsida</taxon>
        <taxon>eudicotyledons</taxon>
        <taxon>Gunneridae</taxon>
        <taxon>Pentapetalae</taxon>
        <taxon>rosids</taxon>
        <taxon>fabids</taxon>
        <taxon>Fabales</taxon>
        <taxon>Fabaceae</taxon>
        <taxon>Papilionoideae</taxon>
        <taxon>50 kb inversion clade</taxon>
        <taxon>NPAAA clade</taxon>
        <taxon>Hologalegina</taxon>
        <taxon>IRL clade</taxon>
        <taxon>Trifolieae</taxon>
        <taxon>Trifolium</taxon>
    </lineage>
</organism>
<evidence type="ECO:0000313" key="1">
    <source>
        <dbReference type="EMBL" id="MCI68392.1"/>
    </source>
</evidence>
<dbReference type="Proteomes" id="UP000265520">
    <property type="component" value="Unassembled WGS sequence"/>
</dbReference>
<comment type="caution">
    <text evidence="1">The sequence shown here is derived from an EMBL/GenBank/DDBJ whole genome shotgun (WGS) entry which is preliminary data.</text>
</comment>